<keyword evidence="2" id="KW-1185">Reference proteome</keyword>
<organism evidence="1 2">
    <name type="scientific">Diceros bicornis minor</name>
    <name type="common">South-central black rhinoceros</name>
    <dbReference type="NCBI Taxonomy" id="77932"/>
    <lineage>
        <taxon>Eukaryota</taxon>
        <taxon>Metazoa</taxon>
        <taxon>Chordata</taxon>
        <taxon>Craniata</taxon>
        <taxon>Vertebrata</taxon>
        <taxon>Euteleostomi</taxon>
        <taxon>Mammalia</taxon>
        <taxon>Eutheria</taxon>
        <taxon>Laurasiatheria</taxon>
        <taxon>Perissodactyla</taxon>
        <taxon>Rhinocerotidae</taxon>
        <taxon>Diceros</taxon>
    </lineage>
</organism>
<comment type="caution">
    <text evidence="1">The sequence shown here is derived from an EMBL/GenBank/DDBJ whole genome shotgun (WGS) entry which is preliminary data.</text>
</comment>
<dbReference type="Proteomes" id="UP000551758">
    <property type="component" value="Unassembled WGS sequence"/>
</dbReference>
<accession>A0A7J7EER1</accession>
<name>A0A7J7EER1_DICBM</name>
<evidence type="ECO:0000313" key="2">
    <source>
        <dbReference type="Proteomes" id="UP000551758"/>
    </source>
</evidence>
<dbReference type="AlphaFoldDB" id="A0A7J7EER1"/>
<gene>
    <name evidence="1" type="ORF">HPG69_010253</name>
</gene>
<sequence length="172" mass="20076">MVHFHQNQNQENHFIISQHLQLVRILWKDSGVPRKIKLQSGTLKSTDVVVQGRAISEVDSVVQWIPLGMQILLRYTRVARQPSKTVTHQFPCILTNKETKEYMEETSEKHSGSFSKALPVHGCGTRSCSWQDSALLRMPQMLELRRKQFPFKDKTKKTSFWSSKEKKRINRK</sequence>
<proteinExistence type="predicted"/>
<dbReference type="EMBL" id="JACDTQ010003506">
    <property type="protein sequence ID" value="KAF5914094.1"/>
    <property type="molecule type" value="Genomic_DNA"/>
</dbReference>
<protein>
    <submittedName>
        <fullName evidence="1">Uncharacterized protein</fullName>
    </submittedName>
</protein>
<reference evidence="1 2" key="1">
    <citation type="journal article" date="2020" name="Mol. Biol. Evol.">
        <title>Interspecific Gene Flow and the Evolution of Specialization in Black and White Rhinoceros.</title>
        <authorList>
            <person name="Moodley Y."/>
            <person name="Westbury M.V."/>
            <person name="Russo I.M."/>
            <person name="Gopalakrishnan S."/>
            <person name="Rakotoarivelo A."/>
            <person name="Olsen R.A."/>
            <person name="Prost S."/>
            <person name="Tunstall T."/>
            <person name="Ryder O.A."/>
            <person name="Dalen L."/>
            <person name="Bruford M.W."/>
        </authorList>
    </citation>
    <scope>NUCLEOTIDE SEQUENCE [LARGE SCALE GENOMIC DNA]</scope>
    <source>
        <strain evidence="1">SBR-YM</strain>
        <tissue evidence="1">Skin</tissue>
    </source>
</reference>
<evidence type="ECO:0000313" key="1">
    <source>
        <dbReference type="EMBL" id="KAF5914094.1"/>
    </source>
</evidence>